<dbReference type="InterPro" id="IPR038255">
    <property type="entry name" value="PBS_linker_sf"/>
</dbReference>
<evidence type="ECO:0000313" key="3">
    <source>
        <dbReference type="Proteomes" id="UP000242999"/>
    </source>
</evidence>
<dbReference type="Proteomes" id="UP000242999">
    <property type="component" value="Unassembled WGS sequence"/>
</dbReference>
<reference evidence="3" key="1">
    <citation type="submission" date="2016-10" db="EMBL/GenBank/DDBJ databases">
        <authorList>
            <person name="Varghese N."/>
            <person name="Submissions S."/>
        </authorList>
    </citation>
    <scope>NUCLEOTIDE SEQUENCE [LARGE SCALE GENOMIC DNA]</scope>
    <source>
        <strain evidence="3">DSM 7165</strain>
    </source>
</reference>
<dbReference type="EMBL" id="FNYH01000005">
    <property type="protein sequence ID" value="SEI61732.1"/>
    <property type="molecule type" value="Genomic_DNA"/>
</dbReference>
<protein>
    <recommendedName>
        <fullName evidence="1">DUF4214 domain-containing protein</fullName>
    </recommendedName>
</protein>
<dbReference type="STRING" id="64971.SAMN05421831_105153"/>
<dbReference type="RefSeq" id="WP_093309280.1">
    <property type="nucleotide sequence ID" value="NZ_FNYH01000005.1"/>
</dbReference>
<evidence type="ECO:0000313" key="2">
    <source>
        <dbReference type="EMBL" id="SEI61732.1"/>
    </source>
</evidence>
<keyword evidence="3" id="KW-1185">Reference proteome</keyword>
<dbReference type="Pfam" id="PF13946">
    <property type="entry name" value="DUF4214"/>
    <property type="match status" value="2"/>
</dbReference>
<gene>
    <name evidence="2" type="ORF">SAMN05421831_105153</name>
</gene>
<organism evidence="2 3">
    <name type="scientific">Allopseudospirillum japonicum</name>
    <dbReference type="NCBI Taxonomy" id="64971"/>
    <lineage>
        <taxon>Bacteria</taxon>
        <taxon>Pseudomonadati</taxon>
        <taxon>Pseudomonadota</taxon>
        <taxon>Gammaproteobacteria</taxon>
        <taxon>Oceanospirillales</taxon>
        <taxon>Oceanospirillaceae</taxon>
        <taxon>Allopseudospirillum</taxon>
    </lineage>
</organism>
<name>A0A1H6SE90_9GAMM</name>
<dbReference type="AlphaFoldDB" id="A0A1H6SE90"/>
<accession>A0A1H6SE90</accession>
<dbReference type="Gene3D" id="1.10.3130.20">
    <property type="entry name" value="Phycobilisome linker domain"/>
    <property type="match status" value="2"/>
</dbReference>
<proteinExistence type="predicted"/>
<sequence>MTTSAYAFIERLYSQVLGRTSDTAGADYWVQVLQNSTAAEVAYTFFNSPEYLLTNASDDAFVSTLYLTYLDRSADTGGLSYWLSELDAGKTRNDLIDAFARSYEFSVLAQTYDVVAYEDFSTASFITHLYKGLLDRPPEPYGLNLWVQDLQAEEKTAADLVYSLVFSEEFTQRDLSQNEFIDTLYQALLKQTPDDTSQAYWSSQLATDGSRSQMLDQLIASKEFAEFSARYQVQARPLDPVADPDTDLSLEDLVGYYKLEGALVEFDTGHIENITPYEAQGSFMHIEIDGSITQYLNYLGEHLYANGHILEVDAERLYVQDHVQNREYHLEIEFNPPELVTQLQTYTYTETDYWVIA</sequence>
<dbReference type="OrthoDB" id="8612880at2"/>
<feature type="domain" description="DUF4214" evidence="1">
    <location>
        <begin position="163"/>
        <end position="226"/>
    </location>
</feature>
<evidence type="ECO:0000259" key="1">
    <source>
        <dbReference type="Pfam" id="PF13946"/>
    </source>
</evidence>
<dbReference type="InterPro" id="IPR025282">
    <property type="entry name" value="DUF4214"/>
</dbReference>
<feature type="domain" description="DUF4214" evidence="1">
    <location>
        <begin position="43"/>
        <end position="106"/>
    </location>
</feature>